<name>X0T2S7_9ZZZZ</name>
<feature type="non-terminal residue" evidence="1">
    <location>
        <position position="38"/>
    </location>
</feature>
<proteinExistence type="predicted"/>
<accession>X0T2S7</accession>
<dbReference type="EMBL" id="BARS01015152">
    <property type="protein sequence ID" value="GAF87529.1"/>
    <property type="molecule type" value="Genomic_DNA"/>
</dbReference>
<comment type="caution">
    <text evidence="1">The sequence shown here is derived from an EMBL/GenBank/DDBJ whole genome shotgun (WGS) entry which is preliminary data.</text>
</comment>
<reference evidence="1" key="1">
    <citation type="journal article" date="2014" name="Front. Microbiol.">
        <title>High frequency of phylogenetically diverse reductive dehalogenase-homologous genes in deep subseafloor sedimentary metagenomes.</title>
        <authorList>
            <person name="Kawai M."/>
            <person name="Futagami T."/>
            <person name="Toyoda A."/>
            <person name="Takaki Y."/>
            <person name="Nishi S."/>
            <person name="Hori S."/>
            <person name="Arai W."/>
            <person name="Tsubouchi T."/>
            <person name="Morono Y."/>
            <person name="Uchiyama I."/>
            <person name="Ito T."/>
            <person name="Fujiyama A."/>
            <person name="Inagaki F."/>
            <person name="Takami H."/>
        </authorList>
    </citation>
    <scope>NUCLEOTIDE SEQUENCE</scope>
    <source>
        <strain evidence="1">Expedition CK06-06</strain>
    </source>
</reference>
<gene>
    <name evidence="1" type="ORF">S01H1_25135</name>
</gene>
<organism evidence="1">
    <name type="scientific">marine sediment metagenome</name>
    <dbReference type="NCBI Taxonomy" id="412755"/>
    <lineage>
        <taxon>unclassified sequences</taxon>
        <taxon>metagenomes</taxon>
        <taxon>ecological metagenomes</taxon>
    </lineage>
</organism>
<evidence type="ECO:0000313" key="1">
    <source>
        <dbReference type="EMBL" id="GAF87529.1"/>
    </source>
</evidence>
<dbReference type="AlphaFoldDB" id="X0T2S7"/>
<sequence length="38" mass="3918">MAFSASTFLPLSGMANSDAPRHWTYTTADAKATVVGSG</sequence>
<protein>
    <submittedName>
        <fullName evidence="1">Uncharacterized protein</fullName>
    </submittedName>
</protein>